<keyword evidence="3" id="KW-0813">Transport</keyword>
<dbReference type="GO" id="GO:0009279">
    <property type="term" value="C:cell outer membrane"/>
    <property type="evidence" value="ECO:0007669"/>
    <property type="project" value="UniProtKB-SubCell"/>
</dbReference>
<comment type="subcellular location">
    <subcellularLocation>
        <location evidence="1">Cell outer membrane</location>
    </subcellularLocation>
</comment>
<gene>
    <name evidence="9" type="ORF">OP10G_0769</name>
</gene>
<dbReference type="Proteomes" id="UP000027982">
    <property type="component" value="Chromosome"/>
</dbReference>
<dbReference type="STRING" id="661478.OP10G_0769"/>
<proteinExistence type="inferred from homology"/>
<evidence type="ECO:0000256" key="8">
    <source>
        <dbReference type="SAM" id="MobiDB-lite"/>
    </source>
</evidence>
<evidence type="ECO:0000256" key="6">
    <source>
        <dbReference type="ARBA" id="ARBA00023136"/>
    </source>
</evidence>
<dbReference type="AlphaFoldDB" id="A0A068NL51"/>
<dbReference type="eggNOG" id="COG1538">
    <property type="taxonomic scope" value="Bacteria"/>
</dbReference>
<reference evidence="9 10" key="1">
    <citation type="journal article" date="2014" name="PLoS ONE">
        <title>The first complete genome sequence of the class fimbriimonadia in the phylum armatimonadetes.</title>
        <authorList>
            <person name="Hu Z.Y."/>
            <person name="Wang Y.Z."/>
            <person name="Im W.T."/>
            <person name="Wang S.Y."/>
            <person name="Zhao G.P."/>
            <person name="Zheng H.J."/>
            <person name="Quan Z.X."/>
        </authorList>
    </citation>
    <scope>NUCLEOTIDE SEQUENCE [LARGE SCALE GENOMIC DNA]</scope>
    <source>
        <strain evidence="9">Gsoil 348</strain>
    </source>
</reference>
<feature type="region of interest" description="Disordered" evidence="8">
    <location>
        <begin position="111"/>
        <end position="141"/>
    </location>
</feature>
<keyword evidence="7" id="KW-0998">Cell outer membrane</keyword>
<dbReference type="InterPro" id="IPR028351">
    <property type="entry name" value="CyaE"/>
</dbReference>
<dbReference type="KEGG" id="fgi:OP10G_0769"/>
<evidence type="ECO:0000256" key="5">
    <source>
        <dbReference type="ARBA" id="ARBA00022692"/>
    </source>
</evidence>
<dbReference type="EMBL" id="CP007139">
    <property type="protein sequence ID" value="AIE84137.1"/>
    <property type="molecule type" value="Genomic_DNA"/>
</dbReference>
<keyword evidence="5" id="KW-0812">Transmembrane</keyword>
<name>A0A068NL51_FIMGI</name>
<dbReference type="InterPro" id="IPR051906">
    <property type="entry name" value="TolC-like"/>
</dbReference>
<dbReference type="HOGENOM" id="CLU_012817_10_5_0"/>
<feature type="compositionally biased region" description="Gly residues" evidence="8">
    <location>
        <begin position="117"/>
        <end position="141"/>
    </location>
</feature>
<keyword evidence="10" id="KW-1185">Reference proteome</keyword>
<dbReference type="PIRSF" id="PIRSF001892">
    <property type="entry name" value="CyaE"/>
    <property type="match status" value="1"/>
</dbReference>
<dbReference type="Gene3D" id="1.20.1600.10">
    <property type="entry name" value="Outer membrane efflux proteins (OEP)"/>
    <property type="match status" value="1"/>
</dbReference>
<evidence type="ECO:0000256" key="7">
    <source>
        <dbReference type="ARBA" id="ARBA00023237"/>
    </source>
</evidence>
<comment type="similarity">
    <text evidence="2">Belongs to the outer membrane factor (OMF) (TC 1.B.17) family.</text>
</comment>
<dbReference type="Pfam" id="PF02321">
    <property type="entry name" value="OEP"/>
    <property type="match status" value="2"/>
</dbReference>
<dbReference type="PANTHER" id="PTHR30026">
    <property type="entry name" value="OUTER MEMBRANE PROTEIN TOLC"/>
    <property type="match status" value="1"/>
</dbReference>
<organism evidence="9 10">
    <name type="scientific">Fimbriimonas ginsengisoli Gsoil 348</name>
    <dbReference type="NCBI Taxonomy" id="661478"/>
    <lineage>
        <taxon>Bacteria</taxon>
        <taxon>Bacillati</taxon>
        <taxon>Armatimonadota</taxon>
        <taxon>Fimbriimonadia</taxon>
        <taxon>Fimbriimonadales</taxon>
        <taxon>Fimbriimonadaceae</taxon>
        <taxon>Fimbriimonas</taxon>
    </lineage>
</organism>
<keyword evidence="6" id="KW-0472">Membrane</keyword>
<dbReference type="GO" id="GO:1990281">
    <property type="term" value="C:efflux pump complex"/>
    <property type="evidence" value="ECO:0007669"/>
    <property type="project" value="TreeGrafter"/>
</dbReference>
<evidence type="ECO:0000256" key="3">
    <source>
        <dbReference type="ARBA" id="ARBA00022448"/>
    </source>
</evidence>
<dbReference type="GO" id="GO:0015288">
    <property type="term" value="F:porin activity"/>
    <property type="evidence" value="ECO:0007669"/>
    <property type="project" value="TreeGrafter"/>
</dbReference>
<evidence type="ECO:0000256" key="2">
    <source>
        <dbReference type="ARBA" id="ARBA00007613"/>
    </source>
</evidence>
<evidence type="ECO:0000313" key="9">
    <source>
        <dbReference type="EMBL" id="AIE84137.1"/>
    </source>
</evidence>
<evidence type="ECO:0000256" key="1">
    <source>
        <dbReference type="ARBA" id="ARBA00004442"/>
    </source>
</evidence>
<keyword evidence="4" id="KW-1134">Transmembrane beta strand</keyword>
<sequence length="472" mass="48292">MLPLSIFVAVSSALGGQQPTVPQTQTPPIQPNIAPVPLPPAVVLPGPPSAGGAALQRPLTADEAARIALRLQPSLGIARADILAAQGRTQVARSGLNPQFTANAGYTRVENIRSSGSSGGGGGSNGGSNGGSSGGTSGGSSGFTSNVSVNQLLFDFNRTRNAVRQAEALERATTIRLTVTQNDLVFNVKNAFYTFVQNSRLVTVQEANVAARQAQLALAQARLDAGIGAPADVVTATTNLGAAAQSLTQARQTALTSQIALDLAMGVDARTPITPAIAEEPAPNASDVNALIDTALQSRPEIRQIQETLRAANYGVSVARADNSPSVGVSLGIGARGPSDPLATTNATLGINLTWNFGDGGRTSGLIKQARADVLTAQSNLLVTSQTVVRDVAQAYTDLRTAEQRAIIAASQVANATEAVRLAEGRFRAGLTTFIDVTTAQAALVDAQTTSINAEAAVQQARAALRRAVGGG</sequence>
<accession>A0A068NL51</accession>
<dbReference type="PANTHER" id="PTHR30026:SF21">
    <property type="entry name" value="SLR1270 PROTEIN"/>
    <property type="match status" value="1"/>
</dbReference>
<evidence type="ECO:0000313" key="10">
    <source>
        <dbReference type="Proteomes" id="UP000027982"/>
    </source>
</evidence>
<evidence type="ECO:0000256" key="4">
    <source>
        <dbReference type="ARBA" id="ARBA00022452"/>
    </source>
</evidence>
<dbReference type="SUPFAM" id="SSF56954">
    <property type="entry name" value="Outer membrane efflux proteins (OEP)"/>
    <property type="match status" value="1"/>
</dbReference>
<dbReference type="GO" id="GO:0015562">
    <property type="term" value="F:efflux transmembrane transporter activity"/>
    <property type="evidence" value="ECO:0007669"/>
    <property type="project" value="InterPro"/>
</dbReference>
<protein>
    <submittedName>
        <fullName evidence="9">Outer membrane efflux protein</fullName>
    </submittedName>
</protein>
<dbReference type="InterPro" id="IPR003423">
    <property type="entry name" value="OMP_efflux"/>
</dbReference>